<dbReference type="PANTHER" id="PTHR32432:SF3">
    <property type="entry name" value="ETHANOLAMINE UTILIZATION PROTEIN EUTJ"/>
    <property type="match status" value="1"/>
</dbReference>
<comment type="caution">
    <text evidence="1">The sequence shown here is derived from an EMBL/GenBank/DDBJ whole genome shotgun (WGS) entry which is preliminary data.</text>
</comment>
<dbReference type="EMBL" id="JBIACJ010000005">
    <property type="protein sequence ID" value="MFE8696885.1"/>
    <property type="molecule type" value="Genomic_DNA"/>
</dbReference>
<dbReference type="Pfam" id="PF11104">
    <property type="entry name" value="PilM_2"/>
    <property type="match status" value="1"/>
</dbReference>
<dbReference type="Gene3D" id="3.30.420.40">
    <property type="match status" value="2"/>
</dbReference>
<proteinExistence type="predicted"/>
<organism evidence="1 2">
    <name type="scientific">Cytobacillus mangrovibacter</name>
    <dbReference type="NCBI Taxonomy" id="3299024"/>
    <lineage>
        <taxon>Bacteria</taxon>
        <taxon>Bacillati</taxon>
        <taxon>Bacillota</taxon>
        <taxon>Bacilli</taxon>
        <taxon>Bacillales</taxon>
        <taxon>Bacillaceae</taxon>
        <taxon>Cytobacillus</taxon>
    </lineage>
</organism>
<accession>A0ABW6K1M6</accession>
<name>A0ABW6K1M6_9BACI</name>
<dbReference type="InterPro" id="IPR043129">
    <property type="entry name" value="ATPase_NBD"/>
</dbReference>
<dbReference type="RefSeq" id="WP_389219441.1">
    <property type="nucleotide sequence ID" value="NZ_JBIACJ010000005.1"/>
</dbReference>
<dbReference type="PIRSF" id="PIRSF019169">
    <property type="entry name" value="PilM"/>
    <property type="match status" value="1"/>
</dbReference>
<gene>
    <name evidence="1" type="primary">pilM</name>
    <name evidence="1" type="ORF">ACFYKT_11125</name>
</gene>
<dbReference type="InterPro" id="IPR005883">
    <property type="entry name" value="PilM"/>
</dbReference>
<sequence length="332" mass="38758">MGFRLQLGKQRTISLIIKDHVIRYAEIKNLQGIQVQKWEERHLPAGIIKDGKILDHETLIAILEECVGDWKLKNRSVSFLVPDQFIVLRKMPIPKDVEEDEIRGYLYMELGTSIHLPFEDPVFDFHLLPERENTQKEILLFAAPEDIVRDYTDVLEEAKLKPSVADISPLALFRLYYELDNKKIDENLLIAQFDLTTVNVSVFENHKPVVMRHLPMNIDLMNWENAKPEKGIYKAPVYKEDHLEVLNALKDIYSEIDKVMNFYRYSINKGKRQITKILIDGDHPWLEDIFSEIEKRQEIPIIRLDNSHLRLDGEIPNLASFHLNIGLGLKEV</sequence>
<dbReference type="Gene3D" id="3.30.1490.300">
    <property type="match status" value="1"/>
</dbReference>
<dbReference type="InterPro" id="IPR050696">
    <property type="entry name" value="FtsA/MreB"/>
</dbReference>
<protein>
    <submittedName>
        <fullName evidence="1">Type IV pilus biogenesis protein PilM</fullName>
    </submittedName>
</protein>
<evidence type="ECO:0000313" key="1">
    <source>
        <dbReference type="EMBL" id="MFE8696885.1"/>
    </source>
</evidence>
<keyword evidence="2" id="KW-1185">Reference proteome</keyword>
<dbReference type="Proteomes" id="UP001601058">
    <property type="component" value="Unassembled WGS sequence"/>
</dbReference>
<reference evidence="1 2" key="1">
    <citation type="submission" date="2024-08" db="EMBL/GenBank/DDBJ databases">
        <title>Two novel Cytobacillus novel species.</title>
        <authorList>
            <person name="Liu G."/>
        </authorList>
    </citation>
    <scope>NUCLEOTIDE SEQUENCE [LARGE SCALE GENOMIC DNA]</scope>
    <source>
        <strain evidence="1 2">FJAT-53684</strain>
    </source>
</reference>
<evidence type="ECO:0000313" key="2">
    <source>
        <dbReference type="Proteomes" id="UP001601058"/>
    </source>
</evidence>
<dbReference type="PANTHER" id="PTHR32432">
    <property type="entry name" value="CELL DIVISION PROTEIN FTSA-RELATED"/>
    <property type="match status" value="1"/>
</dbReference>
<dbReference type="SUPFAM" id="SSF53067">
    <property type="entry name" value="Actin-like ATPase domain"/>
    <property type="match status" value="1"/>
</dbReference>